<reference evidence="3" key="1">
    <citation type="submission" date="2016-10" db="EMBL/GenBank/DDBJ databases">
        <authorList>
            <person name="Varghese N."/>
            <person name="Submissions S."/>
        </authorList>
    </citation>
    <scope>NUCLEOTIDE SEQUENCE [LARGE SCALE GENOMIC DNA]</scope>
    <source>
        <strain evidence="3">IBRC-M 10043</strain>
    </source>
</reference>
<feature type="compositionally biased region" description="Basic and acidic residues" evidence="1">
    <location>
        <begin position="339"/>
        <end position="360"/>
    </location>
</feature>
<protein>
    <recommendedName>
        <fullName evidence="4">PrgI family protein</fullName>
    </recommendedName>
</protein>
<gene>
    <name evidence="2" type="ORF">SAMN05216388_101388</name>
</gene>
<sequence length="373" mass="42437">MPERVPVADSLLTSKFRGFSVKRLLQSFAIPIAPATTTLLLNLPVQFYGPLGVAGFVIGGLVFVKTPACQRPHRWLLGMCKIRYTDATYHWQPTHPESNTVTYESYFHSTDEGKTRTDGDDTPEEETQVERLLGSDDTADHLDFEYIRDDGVIVTEDSVSMIIEIGPRPWLILDNDQKEAVLEAWSDILMGTQSTFQILTLPTPYDASEYTHRLEEANRTRDPDEHPLMSHGRAQHRHWIDNVVSMADIRDRQHFIVVTVRKSMAEDTDEDDGGFLSRLRPAGDEEEIDHDMLAREVRSRAENMASSLPPTGVDPEIRDDPNEIKQILYYYYKGDEPPENLDHGWLTEHAPPEDVEKDGAQRPNQVNTHQSSE</sequence>
<dbReference type="AlphaFoldDB" id="A0A1H8Q7T4"/>
<evidence type="ECO:0000313" key="2">
    <source>
        <dbReference type="EMBL" id="SEO50116.1"/>
    </source>
</evidence>
<evidence type="ECO:0008006" key="4">
    <source>
        <dbReference type="Google" id="ProtNLM"/>
    </source>
</evidence>
<dbReference type="Proteomes" id="UP000198775">
    <property type="component" value="Unassembled WGS sequence"/>
</dbReference>
<dbReference type="EMBL" id="FOCX01000013">
    <property type="protein sequence ID" value="SEO50116.1"/>
    <property type="molecule type" value="Genomic_DNA"/>
</dbReference>
<evidence type="ECO:0000313" key="3">
    <source>
        <dbReference type="Proteomes" id="UP000198775"/>
    </source>
</evidence>
<evidence type="ECO:0000256" key="1">
    <source>
        <dbReference type="SAM" id="MobiDB-lite"/>
    </source>
</evidence>
<organism evidence="2 3">
    <name type="scientific">Halorientalis persicus</name>
    <dbReference type="NCBI Taxonomy" id="1367881"/>
    <lineage>
        <taxon>Archaea</taxon>
        <taxon>Methanobacteriati</taxon>
        <taxon>Methanobacteriota</taxon>
        <taxon>Stenosarchaea group</taxon>
        <taxon>Halobacteria</taxon>
        <taxon>Halobacteriales</taxon>
        <taxon>Haloarculaceae</taxon>
        <taxon>Halorientalis</taxon>
    </lineage>
</organism>
<feature type="compositionally biased region" description="Polar residues" evidence="1">
    <location>
        <begin position="362"/>
        <end position="373"/>
    </location>
</feature>
<name>A0A1H8Q7T4_9EURY</name>
<proteinExistence type="predicted"/>
<keyword evidence="3" id="KW-1185">Reference proteome</keyword>
<feature type="region of interest" description="Disordered" evidence="1">
    <location>
        <begin position="339"/>
        <end position="373"/>
    </location>
</feature>
<accession>A0A1H8Q7T4</accession>